<dbReference type="InterPro" id="IPR050902">
    <property type="entry name" value="ABC_Transporter_SBP"/>
</dbReference>
<evidence type="ECO:0000259" key="5">
    <source>
        <dbReference type="PROSITE" id="PS50983"/>
    </source>
</evidence>
<dbReference type="PANTHER" id="PTHR30535:SF34">
    <property type="entry name" value="MOLYBDATE-BINDING PROTEIN MOLA"/>
    <property type="match status" value="1"/>
</dbReference>
<dbReference type="Proteomes" id="UP000243650">
    <property type="component" value="Unassembled WGS sequence"/>
</dbReference>
<evidence type="ECO:0000313" key="6">
    <source>
        <dbReference type="EMBL" id="PRO66004.1"/>
    </source>
</evidence>
<dbReference type="OrthoDB" id="9816357at2"/>
<feature type="signal peptide" evidence="4">
    <location>
        <begin position="1"/>
        <end position="23"/>
    </location>
</feature>
<proteinExistence type="inferred from homology"/>
<evidence type="ECO:0000256" key="3">
    <source>
        <dbReference type="SAM" id="MobiDB-lite"/>
    </source>
</evidence>
<dbReference type="InterPro" id="IPR054828">
    <property type="entry name" value="Vit_B12_bind_prot"/>
</dbReference>
<dbReference type="InterPro" id="IPR002491">
    <property type="entry name" value="ABC_transptr_periplasmic_BD"/>
</dbReference>
<reference evidence="6 7" key="1">
    <citation type="submission" date="2018-03" db="EMBL/GenBank/DDBJ databases">
        <title>Bacillus urumqiensis sp. nov., a moderately haloalkaliphilic bacterium isolated from a salt lake.</title>
        <authorList>
            <person name="Zhao B."/>
            <person name="Liao Z."/>
        </authorList>
    </citation>
    <scope>NUCLEOTIDE SEQUENCE [LARGE SCALE GENOMIC DNA]</scope>
    <source>
        <strain evidence="6 7">BZ-SZ-XJ18</strain>
    </source>
</reference>
<protein>
    <submittedName>
        <fullName evidence="6">ABC transporter substrate-binding protein</fullName>
    </submittedName>
</protein>
<comment type="caution">
    <text evidence="6">The sequence shown here is derived from an EMBL/GenBank/DDBJ whole genome shotgun (WGS) entry which is preliminary data.</text>
</comment>
<feature type="domain" description="Fe/B12 periplasmic-binding" evidence="5">
    <location>
        <begin position="110"/>
        <end position="366"/>
    </location>
</feature>
<organism evidence="6 7">
    <name type="scientific">Alkalicoccus urumqiensis</name>
    <name type="common">Bacillus urumqiensis</name>
    <dbReference type="NCBI Taxonomy" id="1548213"/>
    <lineage>
        <taxon>Bacteria</taxon>
        <taxon>Bacillati</taxon>
        <taxon>Bacillota</taxon>
        <taxon>Bacilli</taxon>
        <taxon>Bacillales</taxon>
        <taxon>Bacillaceae</taxon>
        <taxon>Alkalicoccus</taxon>
    </lineage>
</organism>
<sequence length="368" mass="40037">MAGGVIMKRAALCAAAGAFFTLAACGGNEGDTNTTGNNNSGENNEMEETAEENAEESDNEEENINAAENNEPDEEADNEEEAASDEEGSFPITITDDAGNEVTIEEEPESFVTLQPSETEILFELGAGDRLVGVDEFSNYPEEAAEIETVGAQDMDAERILQLEPDVIFVSDYHQNSFPEVLDQYRDNGSHVVVTANPTTFDGTFEAIEEIGTISGRTEEAEELVTSMQEELDELRSIGESIPEEERKTVWVEVAPSPEIFTTGQGTFMHDMLEVVGAENAAAEYEGWVEVTEEEILVLEPDTILTTYGYYVDDPQAEVTGRDGWGDVPAVADEDIHDVDADMVTRAGPRLVDGTRLVGEAVYPDAFE</sequence>
<gene>
    <name evidence="6" type="ORF">C6I21_06790</name>
</gene>
<dbReference type="PANTHER" id="PTHR30535">
    <property type="entry name" value="VITAMIN B12-BINDING PROTEIN"/>
    <property type="match status" value="1"/>
</dbReference>
<dbReference type="Pfam" id="PF01497">
    <property type="entry name" value="Peripla_BP_2"/>
    <property type="match status" value="1"/>
</dbReference>
<dbReference type="AlphaFoldDB" id="A0A2P6MI86"/>
<feature type="compositionally biased region" description="Acidic residues" evidence="3">
    <location>
        <begin position="70"/>
        <end position="88"/>
    </location>
</feature>
<feature type="region of interest" description="Disordered" evidence="3">
    <location>
        <begin position="28"/>
        <end position="94"/>
    </location>
</feature>
<keyword evidence="7" id="KW-1185">Reference proteome</keyword>
<evidence type="ECO:0000256" key="4">
    <source>
        <dbReference type="SAM" id="SignalP"/>
    </source>
</evidence>
<feature type="compositionally biased region" description="Acidic residues" evidence="3">
    <location>
        <begin position="44"/>
        <end position="63"/>
    </location>
</feature>
<feature type="chain" id="PRO_5038544352" evidence="4">
    <location>
        <begin position="24"/>
        <end position="368"/>
    </location>
</feature>
<dbReference type="NCBIfam" id="NF038402">
    <property type="entry name" value="TroA_like"/>
    <property type="match status" value="1"/>
</dbReference>
<dbReference type="EMBL" id="PVNS01000005">
    <property type="protein sequence ID" value="PRO66004.1"/>
    <property type="molecule type" value="Genomic_DNA"/>
</dbReference>
<accession>A0A2P6MI86</accession>
<comment type="similarity">
    <text evidence="1">Belongs to the bacterial solute-binding protein 8 family.</text>
</comment>
<dbReference type="CDD" id="cd01143">
    <property type="entry name" value="YvrC"/>
    <property type="match status" value="1"/>
</dbReference>
<feature type="compositionally biased region" description="Low complexity" evidence="3">
    <location>
        <begin position="28"/>
        <end position="43"/>
    </location>
</feature>
<dbReference type="GO" id="GO:0071281">
    <property type="term" value="P:cellular response to iron ion"/>
    <property type="evidence" value="ECO:0007669"/>
    <property type="project" value="TreeGrafter"/>
</dbReference>
<evidence type="ECO:0000313" key="7">
    <source>
        <dbReference type="Proteomes" id="UP000243650"/>
    </source>
</evidence>
<keyword evidence="2 4" id="KW-0732">Signal</keyword>
<name>A0A2P6MI86_ALKUR</name>
<dbReference type="Gene3D" id="3.40.50.1980">
    <property type="entry name" value="Nitrogenase molybdenum iron protein domain"/>
    <property type="match status" value="2"/>
</dbReference>
<dbReference type="SUPFAM" id="SSF53807">
    <property type="entry name" value="Helical backbone' metal receptor"/>
    <property type="match status" value="1"/>
</dbReference>
<dbReference type="PROSITE" id="PS50983">
    <property type="entry name" value="FE_B12_PBP"/>
    <property type="match status" value="1"/>
</dbReference>
<evidence type="ECO:0000256" key="2">
    <source>
        <dbReference type="ARBA" id="ARBA00022729"/>
    </source>
</evidence>
<evidence type="ECO:0000256" key="1">
    <source>
        <dbReference type="ARBA" id="ARBA00008814"/>
    </source>
</evidence>